<sequence length="277" mass="31240">MQQGKYFSLLRRNMHSCTFNRSRLLAFLLVVGVTLVIYYLLPNTLPDSTRSVEPLRAYDMTTTNKLIVTVNVTLKKSSNQIQVFYRETLPLQKSRESHPPSLEVLLLHGQAFDSKTWEGLGTLSLLAEKGYRAVAMDLPGYGNTPLLDIDKVDKDRADFLLAFLNAVGLQAPVVVSPSMSGHFSIPFLMFYAQRLKGFVPIAPAGTNLYNADQYQKIQTPTLIVFGELDTNLGVRSLKNLKYLPNHSVFKIPTARHACYLDEPHLFHTTLLDFLTKF</sequence>
<dbReference type="InterPro" id="IPR029058">
    <property type="entry name" value="AB_hydrolase_fold"/>
</dbReference>
<keyword evidence="6" id="KW-0735">Signal-anchor</keyword>
<evidence type="ECO:0000313" key="16">
    <source>
        <dbReference type="EMBL" id="GCC16916.1"/>
    </source>
</evidence>
<dbReference type="InterPro" id="IPR000073">
    <property type="entry name" value="AB_hydrolase_1"/>
</dbReference>
<evidence type="ECO:0000256" key="1">
    <source>
        <dbReference type="ARBA" id="ARBA00004496"/>
    </source>
</evidence>
<dbReference type="Pfam" id="PF12697">
    <property type="entry name" value="Abhydrolase_6"/>
    <property type="match status" value="1"/>
</dbReference>
<feature type="transmembrane region" description="Helical" evidence="14">
    <location>
        <begin position="21"/>
        <end position="41"/>
    </location>
</feature>
<comment type="subcellular location">
    <subcellularLocation>
        <location evidence="1">Cytoplasm</location>
    </subcellularLocation>
    <subcellularLocation>
        <location evidence="2">Membrane</location>
        <topology evidence="2">Single-pass type II membrane protein</topology>
    </subcellularLocation>
</comment>
<comment type="similarity">
    <text evidence="10">Belongs to the AB hydrolase superfamily. ABHD14 family.</text>
</comment>
<evidence type="ECO:0000256" key="14">
    <source>
        <dbReference type="SAM" id="Phobius"/>
    </source>
</evidence>
<dbReference type="GO" id="GO:0016787">
    <property type="term" value="F:hydrolase activity"/>
    <property type="evidence" value="ECO:0007669"/>
    <property type="project" value="UniProtKB-KW"/>
</dbReference>
<organism evidence="16 17">
    <name type="scientific">Chiloscyllium punctatum</name>
    <name type="common">Brownbanded bambooshark</name>
    <name type="synonym">Hemiscyllium punctatum</name>
    <dbReference type="NCBI Taxonomy" id="137246"/>
    <lineage>
        <taxon>Eukaryota</taxon>
        <taxon>Metazoa</taxon>
        <taxon>Chordata</taxon>
        <taxon>Craniata</taxon>
        <taxon>Vertebrata</taxon>
        <taxon>Chondrichthyes</taxon>
        <taxon>Elasmobranchii</taxon>
        <taxon>Galeomorphii</taxon>
        <taxon>Galeoidea</taxon>
        <taxon>Orectolobiformes</taxon>
        <taxon>Hemiscylliidae</taxon>
        <taxon>Chiloscyllium</taxon>
    </lineage>
</organism>
<dbReference type="PANTHER" id="PTHR46197">
    <property type="entry name" value="PROTEIN ABHD14B-LIKE"/>
    <property type="match status" value="1"/>
</dbReference>
<reference evidence="16 17" key="1">
    <citation type="journal article" date="2018" name="Nat. Ecol. Evol.">
        <title>Shark genomes provide insights into elasmobranch evolution and the origin of vertebrates.</title>
        <authorList>
            <person name="Hara Y"/>
            <person name="Yamaguchi K"/>
            <person name="Onimaru K"/>
            <person name="Kadota M"/>
            <person name="Koyanagi M"/>
            <person name="Keeley SD"/>
            <person name="Tatsumi K"/>
            <person name="Tanaka K"/>
            <person name="Motone F"/>
            <person name="Kageyama Y"/>
            <person name="Nozu R"/>
            <person name="Adachi N"/>
            <person name="Nishimura O"/>
            <person name="Nakagawa R"/>
            <person name="Tanegashima C"/>
            <person name="Kiyatake I"/>
            <person name="Matsumoto R"/>
            <person name="Murakumo K"/>
            <person name="Nishida K"/>
            <person name="Terakita A"/>
            <person name="Kuratani S"/>
            <person name="Sato K"/>
            <person name="Hyodo S Kuraku.S."/>
        </authorList>
    </citation>
    <scope>NUCLEOTIDE SEQUENCE [LARGE SCALE GENOMIC DNA]</scope>
</reference>
<dbReference type="Proteomes" id="UP000287033">
    <property type="component" value="Unassembled WGS sequence"/>
</dbReference>
<evidence type="ECO:0000256" key="3">
    <source>
        <dbReference type="ARBA" id="ARBA00022490"/>
    </source>
</evidence>
<comment type="function">
    <text evidence="11">Possible role in granule neuron development.</text>
</comment>
<evidence type="ECO:0000256" key="10">
    <source>
        <dbReference type="ARBA" id="ARBA00037942"/>
    </source>
</evidence>
<feature type="domain" description="AB hydrolase-1" evidence="15">
    <location>
        <begin position="104"/>
        <end position="182"/>
    </location>
</feature>
<keyword evidence="7 14" id="KW-1133">Transmembrane helix</keyword>
<keyword evidence="5" id="KW-0378">Hydrolase</keyword>
<evidence type="ECO:0000256" key="8">
    <source>
        <dbReference type="ARBA" id="ARBA00023136"/>
    </source>
</evidence>
<accession>A0A401RFP5</accession>
<evidence type="ECO:0000256" key="5">
    <source>
        <dbReference type="ARBA" id="ARBA00022801"/>
    </source>
</evidence>
<evidence type="ECO:0000256" key="13">
    <source>
        <dbReference type="ARBA" id="ARBA00079023"/>
    </source>
</evidence>
<keyword evidence="9" id="KW-0325">Glycoprotein</keyword>
<dbReference type="FunFam" id="3.40.50.1820:FF:000093">
    <property type="entry name" value="protein ABHD14A isoform X1"/>
    <property type="match status" value="1"/>
</dbReference>
<dbReference type="AlphaFoldDB" id="A0A401RFP5"/>
<evidence type="ECO:0000256" key="2">
    <source>
        <dbReference type="ARBA" id="ARBA00004606"/>
    </source>
</evidence>
<protein>
    <recommendedName>
        <fullName evidence="12">Protein ABHD14A</fullName>
    </recommendedName>
    <alternativeName>
        <fullName evidence="13">Alpha/beta hydrolase domain-containing protein 14A</fullName>
    </alternativeName>
</protein>
<evidence type="ECO:0000256" key="9">
    <source>
        <dbReference type="ARBA" id="ARBA00023180"/>
    </source>
</evidence>
<evidence type="ECO:0000256" key="11">
    <source>
        <dbReference type="ARBA" id="ARBA00056841"/>
    </source>
</evidence>
<dbReference type="SUPFAM" id="SSF53474">
    <property type="entry name" value="alpha/beta-Hydrolases"/>
    <property type="match status" value="1"/>
</dbReference>
<keyword evidence="8 14" id="KW-0472">Membrane</keyword>
<dbReference type="OMA" id="IQLPNHE"/>
<name>A0A401RFP5_CHIPU</name>
<evidence type="ECO:0000259" key="15">
    <source>
        <dbReference type="Pfam" id="PF12697"/>
    </source>
</evidence>
<dbReference type="GO" id="GO:0005737">
    <property type="term" value="C:cytoplasm"/>
    <property type="evidence" value="ECO:0007669"/>
    <property type="project" value="UniProtKB-SubCell"/>
</dbReference>
<evidence type="ECO:0000256" key="6">
    <source>
        <dbReference type="ARBA" id="ARBA00022968"/>
    </source>
</evidence>
<gene>
    <name evidence="16" type="ORF">chiPu_0020434</name>
</gene>
<dbReference type="PANTHER" id="PTHR46197:SF1">
    <property type="entry name" value="PROTEIN ABHD14A"/>
    <property type="match status" value="1"/>
</dbReference>
<evidence type="ECO:0000256" key="7">
    <source>
        <dbReference type="ARBA" id="ARBA00022989"/>
    </source>
</evidence>
<comment type="caution">
    <text evidence="16">The sequence shown here is derived from an EMBL/GenBank/DDBJ whole genome shotgun (WGS) entry which is preliminary data.</text>
</comment>
<keyword evidence="3" id="KW-0963">Cytoplasm</keyword>
<dbReference type="GO" id="GO:0016020">
    <property type="term" value="C:membrane"/>
    <property type="evidence" value="ECO:0007669"/>
    <property type="project" value="UniProtKB-SubCell"/>
</dbReference>
<keyword evidence="17" id="KW-1185">Reference proteome</keyword>
<dbReference type="EMBL" id="BEZZ01002595">
    <property type="protein sequence ID" value="GCC16916.1"/>
    <property type="molecule type" value="Genomic_DNA"/>
</dbReference>
<dbReference type="OrthoDB" id="284184at2759"/>
<evidence type="ECO:0000256" key="4">
    <source>
        <dbReference type="ARBA" id="ARBA00022692"/>
    </source>
</evidence>
<proteinExistence type="inferred from homology"/>
<dbReference type="STRING" id="137246.A0A401RFP5"/>
<dbReference type="Gene3D" id="3.40.50.1820">
    <property type="entry name" value="alpha/beta hydrolase"/>
    <property type="match status" value="1"/>
</dbReference>
<evidence type="ECO:0000256" key="12">
    <source>
        <dbReference type="ARBA" id="ARBA00073591"/>
    </source>
</evidence>
<keyword evidence="4 14" id="KW-0812">Transmembrane</keyword>
<evidence type="ECO:0000313" key="17">
    <source>
        <dbReference type="Proteomes" id="UP000287033"/>
    </source>
</evidence>